<dbReference type="EMBL" id="JAMQYH010000041">
    <property type="protein sequence ID" value="KAJ1684333.1"/>
    <property type="molecule type" value="Genomic_DNA"/>
</dbReference>
<feature type="chain" id="PRO_5040107922" description="Solute-binding protein family 5 domain-containing protein" evidence="1">
    <location>
        <begin position="25"/>
        <end position="581"/>
    </location>
</feature>
<keyword evidence="4" id="KW-1185">Reference proteome</keyword>
<protein>
    <recommendedName>
        <fullName evidence="2">Solute-binding protein family 5 domain-containing protein</fullName>
    </recommendedName>
</protein>
<reference evidence="3" key="1">
    <citation type="journal article" date="2022" name="Cell">
        <title>Repeat-based holocentromeres influence genome architecture and karyotype evolution.</title>
        <authorList>
            <person name="Hofstatter P.G."/>
            <person name="Thangavel G."/>
            <person name="Lux T."/>
            <person name="Neumann P."/>
            <person name="Vondrak T."/>
            <person name="Novak P."/>
            <person name="Zhang M."/>
            <person name="Costa L."/>
            <person name="Castellani M."/>
            <person name="Scott A."/>
            <person name="Toegelov H."/>
            <person name="Fuchs J."/>
            <person name="Mata-Sucre Y."/>
            <person name="Dias Y."/>
            <person name="Vanzela A.L.L."/>
            <person name="Huettel B."/>
            <person name="Almeida C.C.S."/>
            <person name="Simkova H."/>
            <person name="Souza G."/>
            <person name="Pedrosa-Harand A."/>
            <person name="Macas J."/>
            <person name="Mayer K.F.X."/>
            <person name="Houben A."/>
            <person name="Marques A."/>
        </authorList>
    </citation>
    <scope>NUCLEOTIDE SEQUENCE</scope>
    <source>
        <strain evidence="3">RhyBre1mFocal</strain>
    </source>
</reference>
<evidence type="ECO:0000256" key="1">
    <source>
        <dbReference type="SAM" id="SignalP"/>
    </source>
</evidence>
<dbReference type="Gene3D" id="3.40.190.10">
    <property type="entry name" value="Periplasmic binding protein-like II"/>
    <property type="match status" value="1"/>
</dbReference>
<dbReference type="PIRSF" id="PIRSF002741">
    <property type="entry name" value="MppA"/>
    <property type="match status" value="1"/>
</dbReference>
<dbReference type="CDD" id="cd08506">
    <property type="entry name" value="PBP2_clavulanate_OppA2"/>
    <property type="match status" value="1"/>
</dbReference>
<organism evidence="3 4">
    <name type="scientific">Rhynchospora breviuscula</name>
    <dbReference type="NCBI Taxonomy" id="2022672"/>
    <lineage>
        <taxon>Eukaryota</taxon>
        <taxon>Viridiplantae</taxon>
        <taxon>Streptophyta</taxon>
        <taxon>Embryophyta</taxon>
        <taxon>Tracheophyta</taxon>
        <taxon>Spermatophyta</taxon>
        <taxon>Magnoliopsida</taxon>
        <taxon>Liliopsida</taxon>
        <taxon>Poales</taxon>
        <taxon>Cyperaceae</taxon>
        <taxon>Cyperoideae</taxon>
        <taxon>Rhynchosporeae</taxon>
        <taxon>Rhynchospora</taxon>
    </lineage>
</organism>
<dbReference type="Pfam" id="PF00496">
    <property type="entry name" value="SBP_bac_5"/>
    <property type="match status" value="1"/>
</dbReference>
<accession>A0A9Q0C0T3</accession>
<dbReference type="PANTHER" id="PTHR30290:SF83">
    <property type="entry name" value="ABC TRANSPORTER SUBSTRATE-BINDING PROTEIN"/>
    <property type="match status" value="1"/>
</dbReference>
<evidence type="ECO:0000313" key="4">
    <source>
        <dbReference type="Proteomes" id="UP001151287"/>
    </source>
</evidence>
<dbReference type="GO" id="GO:0015833">
    <property type="term" value="P:peptide transport"/>
    <property type="evidence" value="ECO:0007669"/>
    <property type="project" value="TreeGrafter"/>
</dbReference>
<dbReference type="PANTHER" id="PTHR30290">
    <property type="entry name" value="PERIPLASMIC BINDING COMPONENT OF ABC TRANSPORTER"/>
    <property type="match status" value="1"/>
</dbReference>
<evidence type="ECO:0000313" key="3">
    <source>
        <dbReference type="EMBL" id="KAJ1684333.1"/>
    </source>
</evidence>
<feature type="signal peptide" evidence="1">
    <location>
        <begin position="1"/>
        <end position="24"/>
    </location>
</feature>
<dbReference type="AlphaFoldDB" id="A0A9Q0C0T3"/>
<dbReference type="Proteomes" id="UP001151287">
    <property type="component" value="Unassembled WGS sequence"/>
</dbReference>
<dbReference type="GO" id="GO:0043190">
    <property type="term" value="C:ATP-binding cassette (ABC) transporter complex"/>
    <property type="evidence" value="ECO:0007669"/>
    <property type="project" value="InterPro"/>
</dbReference>
<dbReference type="InterPro" id="IPR039424">
    <property type="entry name" value="SBP_5"/>
</dbReference>
<name>A0A9Q0C0T3_9POAL</name>
<dbReference type="GO" id="GO:1904680">
    <property type="term" value="F:peptide transmembrane transporter activity"/>
    <property type="evidence" value="ECO:0007669"/>
    <property type="project" value="TreeGrafter"/>
</dbReference>
<dbReference type="SUPFAM" id="SSF53850">
    <property type="entry name" value="Periplasmic binding protein-like II"/>
    <property type="match status" value="1"/>
</dbReference>
<evidence type="ECO:0000259" key="2">
    <source>
        <dbReference type="Pfam" id="PF00496"/>
    </source>
</evidence>
<keyword evidence="1" id="KW-0732">Signal</keyword>
<gene>
    <name evidence="3" type="ORF">LUZ63_020626</name>
</gene>
<dbReference type="OrthoDB" id="3472756at2759"/>
<sequence length="581" mass="62221">MASIGKRALAAAAVASMAATLAACGGGGGNGDNSNAGDAAKSGSKGGTLYYYINKPVEHVDPQRVYVGRDISNLNRTVYRGLVSFPADTDPDVANKPVPDLATNTGEKNADATQWKFTIKDGVKWQDGKQITCADFKYGASRTFATDVITGGPNYILSYLDLPEGKDGLPSYTGPYTSSAAGKAAFDKAITCSGNTITYNFKKPWPDFPLAVAALHMMDPYRQDKDQGDRSNFQIFSNGPYKLEGAWSKNKGATLVRNDQYDASTDSTEIRKALPDEIVFDIGKSPETIADQLIADGGNDKFAVTGERVPPAYFARLTGAIADRAVNVQSPFVDYVLPNFKKMTNPKVREALAMAANTKGWIDAGGGSRSYAEAKSIVNPSVVGYQANPAFTAPASGDPAAAKKLLQEAGVTTPYPITFTYPKTDTADKQAAALQATWNKAGFKVSLDPQGDTYYDVIQKPSNDADVIWGGWGADWPSAITVTPPLFDSRINLTKNSTGQDYGNYKSDDFNKIVDQAQSATDLSDQTSALQAADEQLGKDYAYIPLESQKFNFLRGSKVTGYNNTPASAMYPDLGPISLEK</sequence>
<dbReference type="Gene3D" id="3.10.105.10">
    <property type="entry name" value="Dipeptide-binding Protein, Domain 3"/>
    <property type="match status" value="1"/>
</dbReference>
<proteinExistence type="predicted"/>
<feature type="domain" description="Solute-binding protein family 5" evidence="2">
    <location>
        <begin position="96"/>
        <end position="489"/>
    </location>
</feature>
<dbReference type="InterPro" id="IPR030678">
    <property type="entry name" value="Peptide/Ni-bd"/>
</dbReference>
<dbReference type="InterPro" id="IPR000914">
    <property type="entry name" value="SBP_5_dom"/>
</dbReference>
<comment type="caution">
    <text evidence="3">The sequence shown here is derived from an EMBL/GenBank/DDBJ whole genome shotgun (WGS) entry which is preliminary data.</text>
</comment>
<dbReference type="PROSITE" id="PS51257">
    <property type="entry name" value="PROKAR_LIPOPROTEIN"/>
    <property type="match status" value="1"/>
</dbReference>